<protein>
    <submittedName>
        <fullName evidence="1">Uncharacterized protein</fullName>
    </submittedName>
</protein>
<gene>
    <name evidence="1" type="ORF">SAMN02746065_11511</name>
</gene>
<accession>A0A1W2D2K8</accession>
<reference evidence="1 2" key="1">
    <citation type="submission" date="2017-04" db="EMBL/GenBank/DDBJ databases">
        <authorList>
            <person name="Afonso C.L."/>
            <person name="Miller P.J."/>
            <person name="Scott M.A."/>
            <person name="Spackman E."/>
            <person name="Goraichik I."/>
            <person name="Dimitrov K.M."/>
            <person name="Suarez D.L."/>
            <person name="Swayne D.E."/>
        </authorList>
    </citation>
    <scope>NUCLEOTIDE SEQUENCE [LARGE SCALE GENOMIC DNA]</scope>
    <source>
        <strain evidence="1 2">DSM 3385</strain>
    </source>
</reference>
<dbReference type="EMBL" id="FWXY01000015">
    <property type="protein sequence ID" value="SMC91683.1"/>
    <property type="molecule type" value="Genomic_DNA"/>
</dbReference>
<proteinExistence type="predicted"/>
<keyword evidence="2" id="KW-1185">Reference proteome</keyword>
<name>A0A1W2D2K8_9BACT</name>
<organism evidence="1 2">
    <name type="scientific">Desulfocicer vacuolatum DSM 3385</name>
    <dbReference type="NCBI Taxonomy" id="1121400"/>
    <lineage>
        <taxon>Bacteria</taxon>
        <taxon>Pseudomonadati</taxon>
        <taxon>Thermodesulfobacteriota</taxon>
        <taxon>Desulfobacteria</taxon>
        <taxon>Desulfobacterales</taxon>
        <taxon>Desulfobacteraceae</taxon>
        <taxon>Desulfocicer</taxon>
    </lineage>
</organism>
<evidence type="ECO:0000313" key="2">
    <source>
        <dbReference type="Proteomes" id="UP000192418"/>
    </source>
</evidence>
<dbReference type="RefSeq" id="WP_084069992.1">
    <property type="nucleotide sequence ID" value="NZ_FWXY01000015.1"/>
</dbReference>
<sequence>MNREPTAPPGETWEFFSACIHYLGKSALTSLFQRGERQIERWSADPATSGSQRNPIDRYEQLLKGLMDKGLVDIARSGVGRQAHLVGCELVEKEMPSPDKESVELEIIDDLSAKINYDTILLDPGSTQEQCRMAMESFIRELKENYVKKCQDNNWTP</sequence>
<dbReference type="OrthoDB" id="5457928at2"/>
<dbReference type="AlphaFoldDB" id="A0A1W2D2K8"/>
<dbReference type="Proteomes" id="UP000192418">
    <property type="component" value="Unassembled WGS sequence"/>
</dbReference>
<evidence type="ECO:0000313" key="1">
    <source>
        <dbReference type="EMBL" id="SMC91683.1"/>
    </source>
</evidence>